<organism evidence="1 2">
    <name type="scientific">Actinoplanes derwentensis</name>
    <dbReference type="NCBI Taxonomy" id="113562"/>
    <lineage>
        <taxon>Bacteria</taxon>
        <taxon>Bacillati</taxon>
        <taxon>Actinomycetota</taxon>
        <taxon>Actinomycetes</taxon>
        <taxon>Micromonosporales</taxon>
        <taxon>Micromonosporaceae</taxon>
        <taxon>Actinoplanes</taxon>
    </lineage>
</organism>
<protein>
    <submittedName>
        <fullName evidence="1">Uncharacterized protein</fullName>
    </submittedName>
</protein>
<proteinExistence type="predicted"/>
<dbReference type="Proteomes" id="UP000198688">
    <property type="component" value="Chromosome I"/>
</dbReference>
<evidence type="ECO:0000313" key="2">
    <source>
        <dbReference type="Proteomes" id="UP000198688"/>
    </source>
</evidence>
<keyword evidence="2" id="KW-1185">Reference proteome</keyword>
<sequence length="121" mass="13227">MTGWSSFDGDQVAALTQGASFFADPGERDCPACGQRRLRAYFTAPENAKRPTLVSYVWCGGCDKFVGTRARHPEGLIFSDPLAVLDAAERRELERSLTGFLTHLDALWDSGALPQTFTAGR</sequence>
<dbReference type="STRING" id="113562.SAMN04489716_8004"/>
<dbReference type="OrthoDB" id="3294154at2"/>
<dbReference type="AlphaFoldDB" id="A0A1H2D479"/>
<evidence type="ECO:0000313" key="1">
    <source>
        <dbReference type="EMBL" id="SDT77545.1"/>
    </source>
</evidence>
<dbReference type="RefSeq" id="WP_092553371.1">
    <property type="nucleotide sequence ID" value="NZ_BOMJ01000051.1"/>
</dbReference>
<gene>
    <name evidence="1" type="ORF">SAMN04489716_8004</name>
</gene>
<name>A0A1H2D479_9ACTN</name>
<reference evidence="1 2" key="1">
    <citation type="submission" date="2016-10" db="EMBL/GenBank/DDBJ databases">
        <authorList>
            <person name="de Groot N.N."/>
        </authorList>
    </citation>
    <scope>NUCLEOTIDE SEQUENCE [LARGE SCALE GENOMIC DNA]</scope>
    <source>
        <strain evidence="1 2">DSM 43941</strain>
    </source>
</reference>
<dbReference type="EMBL" id="LT629758">
    <property type="protein sequence ID" value="SDT77545.1"/>
    <property type="molecule type" value="Genomic_DNA"/>
</dbReference>
<accession>A0A1H2D479</accession>